<evidence type="ECO:0000256" key="1">
    <source>
        <dbReference type="ARBA" id="ARBA00004115"/>
    </source>
</evidence>
<keyword evidence="7 16" id="KW-0732">Signal</keyword>
<keyword evidence="10 15" id="KW-1133">Transmembrane helix</keyword>
<evidence type="ECO:0000256" key="11">
    <source>
        <dbReference type="ARBA" id="ARBA00023065"/>
    </source>
</evidence>
<evidence type="ECO:0000256" key="12">
    <source>
        <dbReference type="ARBA" id="ARBA00023136"/>
    </source>
</evidence>
<dbReference type="Pfam" id="PF06682">
    <property type="entry name" value="SARAF"/>
    <property type="match status" value="1"/>
</dbReference>
<keyword evidence="11" id="KW-0406">Ion transport</keyword>
<dbReference type="GO" id="GO:0006816">
    <property type="term" value="P:calcium ion transport"/>
    <property type="evidence" value="ECO:0007669"/>
    <property type="project" value="UniProtKB-KW"/>
</dbReference>
<keyword evidence="6 15" id="KW-0812">Transmembrane</keyword>
<evidence type="ECO:0000256" key="15">
    <source>
        <dbReference type="SAM" id="Phobius"/>
    </source>
</evidence>
<feature type="transmembrane region" description="Helical" evidence="15">
    <location>
        <begin position="173"/>
        <end position="191"/>
    </location>
</feature>
<evidence type="ECO:0000256" key="5">
    <source>
        <dbReference type="ARBA" id="ARBA00022568"/>
    </source>
</evidence>
<evidence type="ECO:0000256" key="3">
    <source>
        <dbReference type="ARBA" id="ARBA00016584"/>
    </source>
</evidence>
<accession>A0A9P8CZ50</accession>
<dbReference type="GO" id="GO:0005789">
    <property type="term" value="C:endoplasmic reticulum membrane"/>
    <property type="evidence" value="ECO:0007669"/>
    <property type="project" value="UniProtKB-SubCell"/>
</dbReference>
<organism evidence="17 18">
    <name type="scientific">Mortierella alpina</name>
    <name type="common">Oleaginous fungus</name>
    <name type="synonym">Mortierella renispora</name>
    <dbReference type="NCBI Taxonomy" id="64518"/>
    <lineage>
        <taxon>Eukaryota</taxon>
        <taxon>Fungi</taxon>
        <taxon>Fungi incertae sedis</taxon>
        <taxon>Mucoromycota</taxon>
        <taxon>Mortierellomycotina</taxon>
        <taxon>Mortierellomycetes</taxon>
        <taxon>Mortierellales</taxon>
        <taxon>Mortierellaceae</taxon>
        <taxon>Mortierella</taxon>
    </lineage>
</organism>
<keyword evidence="9" id="KW-0106">Calcium</keyword>
<evidence type="ECO:0000256" key="8">
    <source>
        <dbReference type="ARBA" id="ARBA00022824"/>
    </source>
</evidence>
<feature type="compositionally biased region" description="Gly residues" evidence="14">
    <location>
        <begin position="206"/>
        <end position="231"/>
    </location>
</feature>
<keyword evidence="4" id="KW-0813">Transport</keyword>
<comment type="similarity">
    <text evidence="2">Belongs to the SARAF family.</text>
</comment>
<evidence type="ECO:0000313" key="18">
    <source>
        <dbReference type="Proteomes" id="UP000717515"/>
    </source>
</evidence>
<evidence type="ECO:0000256" key="16">
    <source>
        <dbReference type="SAM" id="SignalP"/>
    </source>
</evidence>
<proteinExistence type="inferred from homology"/>
<evidence type="ECO:0000256" key="7">
    <source>
        <dbReference type="ARBA" id="ARBA00022729"/>
    </source>
</evidence>
<keyword evidence="5" id="KW-0109">Calcium transport</keyword>
<comment type="caution">
    <text evidence="17">The sequence shown here is derived from an EMBL/GenBank/DDBJ whole genome shotgun (WGS) entry which is preliminary data.</text>
</comment>
<evidence type="ECO:0000256" key="14">
    <source>
        <dbReference type="SAM" id="MobiDB-lite"/>
    </source>
</evidence>
<feature type="signal peptide" evidence="16">
    <location>
        <begin position="1"/>
        <end position="36"/>
    </location>
</feature>
<dbReference type="GO" id="GO:2001256">
    <property type="term" value="P:regulation of store-operated calcium entry"/>
    <property type="evidence" value="ECO:0007669"/>
    <property type="project" value="InterPro"/>
</dbReference>
<feature type="compositionally biased region" description="Low complexity" evidence="14">
    <location>
        <begin position="303"/>
        <end position="322"/>
    </location>
</feature>
<dbReference type="AlphaFoldDB" id="A0A9P8CZ50"/>
<protein>
    <recommendedName>
        <fullName evidence="3">Store-operated calcium entry-associated regulatory factor</fullName>
    </recommendedName>
    <alternativeName>
        <fullName evidence="13">Transmembrane protein 66</fullName>
    </alternativeName>
</protein>
<dbReference type="Proteomes" id="UP000717515">
    <property type="component" value="Unassembled WGS sequence"/>
</dbReference>
<comment type="subcellular location">
    <subcellularLocation>
        <location evidence="1">Endoplasmic reticulum membrane</location>
        <topology evidence="1">Single-pass type I membrane protein</topology>
    </subcellularLocation>
</comment>
<dbReference type="PANTHER" id="PTHR15929">
    <property type="entry name" value="STORE-OPERATED CALCIUM ENTRY-ASSOCIATED REGULATORY FACTOR"/>
    <property type="match status" value="1"/>
</dbReference>
<reference evidence="17" key="1">
    <citation type="submission" date="2021-07" db="EMBL/GenBank/DDBJ databases">
        <title>Draft genome of Mortierella alpina, strain LL118, isolated from an aspen leaf litter sample.</title>
        <authorList>
            <person name="Yang S."/>
            <person name="Vinatzer B.A."/>
        </authorList>
    </citation>
    <scope>NUCLEOTIDE SEQUENCE</scope>
    <source>
        <strain evidence="17">LL118</strain>
    </source>
</reference>
<evidence type="ECO:0000313" key="17">
    <source>
        <dbReference type="EMBL" id="KAG9325192.1"/>
    </source>
</evidence>
<evidence type="ECO:0000256" key="10">
    <source>
        <dbReference type="ARBA" id="ARBA00022989"/>
    </source>
</evidence>
<gene>
    <name evidence="17" type="ORF">KVV02_002046</name>
</gene>
<evidence type="ECO:0000256" key="13">
    <source>
        <dbReference type="ARBA" id="ARBA00031116"/>
    </source>
</evidence>
<dbReference type="EMBL" id="JAIFTL010000046">
    <property type="protein sequence ID" value="KAG9325192.1"/>
    <property type="molecule type" value="Genomic_DNA"/>
</dbReference>
<keyword evidence="12 15" id="KW-0472">Membrane</keyword>
<evidence type="ECO:0000256" key="6">
    <source>
        <dbReference type="ARBA" id="ARBA00022692"/>
    </source>
</evidence>
<dbReference type="InterPro" id="IPR009567">
    <property type="entry name" value="SARAF"/>
</dbReference>
<name>A0A9P8CZ50_MORAP</name>
<dbReference type="PANTHER" id="PTHR15929:SF0">
    <property type="entry name" value="STORE-OPERATED CALCIUM ENTRY-ASSOCIATED REGULATORY FACTOR"/>
    <property type="match status" value="1"/>
</dbReference>
<keyword evidence="8" id="KW-0256">Endoplasmic reticulum</keyword>
<feature type="region of interest" description="Disordered" evidence="14">
    <location>
        <begin position="297"/>
        <end position="329"/>
    </location>
</feature>
<evidence type="ECO:0000256" key="9">
    <source>
        <dbReference type="ARBA" id="ARBA00022837"/>
    </source>
</evidence>
<feature type="region of interest" description="Disordered" evidence="14">
    <location>
        <begin position="201"/>
        <end position="242"/>
    </location>
</feature>
<evidence type="ECO:0000256" key="2">
    <source>
        <dbReference type="ARBA" id="ARBA00006833"/>
    </source>
</evidence>
<evidence type="ECO:0000256" key="4">
    <source>
        <dbReference type="ARBA" id="ARBA00022448"/>
    </source>
</evidence>
<sequence length="329" mass="35454">MKWKTSQNRKGSSSLAYALTALALSSLLLQSSPVQAFGGNHKKVRLRDVQTLTFQKGRMTTGRRTSPVPQTSCVGGNACGDYEPDVIQCKNTGFDGGDVQWKCQADLPDNLKFGKLDVYCEGFDYPDDPYVLKGSCGLEYKLYYTDMRYDQRSQWGGPQSTYRAKSQSWADTIFRWAWIGVVGLLFSLYCFQRPVDGDAPPPYRAPGGGSGGHGGGGGGGWGGGGDGGGWGNNNNNRDKFQDGSAAGFRPGFWSGLGLGGLATYLATNNQNQNRRRDRAYASTSDFFSGWGAPSAHDYSDSYAGPSGTSSASSSRPTRTATGFGETRRR</sequence>
<feature type="chain" id="PRO_5040455379" description="Store-operated calcium entry-associated regulatory factor" evidence="16">
    <location>
        <begin position="37"/>
        <end position="329"/>
    </location>
</feature>